<dbReference type="Proteomes" id="UP001055153">
    <property type="component" value="Unassembled WGS sequence"/>
</dbReference>
<comment type="caution">
    <text evidence="1">The sequence shown here is derived from an EMBL/GenBank/DDBJ whole genome shotgun (WGS) entry which is preliminary data.</text>
</comment>
<evidence type="ECO:0000313" key="1">
    <source>
        <dbReference type="EMBL" id="GJE00010.1"/>
    </source>
</evidence>
<accession>A0ABQ4SC40</accession>
<name>A0ABQ4SC40_9HYPH</name>
<sequence length="84" mass="8814">MADQTLGDLYKAKRLTDDDLTAAVAGYLADPTPGQSEIAEGVRLDIGAAVLESPYATEILAREGAPEAQRRMAVRTAILLAKAG</sequence>
<dbReference type="EMBL" id="BPQQ01000022">
    <property type="protein sequence ID" value="GJE00010.1"/>
    <property type="molecule type" value="Genomic_DNA"/>
</dbReference>
<reference evidence="1" key="1">
    <citation type="journal article" date="2021" name="Front. Microbiol.">
        <title>Comprehensive Comparative Genomics and Phenotyping of Methylobacterium Species.</title>
        <authorList>
            <person name="Alessa O."/>
            <person name="Ogura Y."/>
            <person name="Fujitani Y."/>
            <person name="Takami H."/>
            <person name="Hayashi T."/>
            <person name="Sahin N."/>
            <person name="Tani A."/>
        </authorList>
    </citation>
    <scope>NUCLEOTIDE SEQUENCE</scope>
    <source>
        <strain evidence="1">DSM 17168</strain>
    </source>
</reference>
<reference evidence="1" key="2">
    <citation type="submission" date="2021-08" db="EMBL/GenBank/DDBJ databases">
        <authorList>
            <person name="Tani A."/>
            <person name="Ola A."/>
            <person name="Ogura Y."/>
            <person name="Katsura K."/>
            <person name="Hayashi T."/>
        </authorList>
    </citation>
    <scope>NUCLEOTIDE SEQUENCE</scope>
    <source>
        <strain evidence="1">DSM 17168</strain>
    </source>
</reference>
<evidence type="ECO:0000313" key="2">
    <source>
        <dbReference type="Proteomes" id="UP001055153"/>
    </source>
</evidence>
<organism evidence="1 2">
    <name type="scientific">Methylobacterium isbiliense</name>
    <dbReference type="NCBI Taxonomy" id="315478"/>
    <lineage>
        <taxon>Bacteria</taxon>
        <taxon>Pseudomonadati</taxon>
        <taxon>Pseudomonadota</taxon>
        <taxon>Alphaproteobacteria</taxon>
        <taxon>Hyphomicrobiales</taxon>
        <taxon>Methylobacteriaceae</taxon>
        <taxon>Methylobacterium</taxon>
    </lineage>
</organism>
<keyword evidence="2" id="KW-1185">Reference proteome</keyword>
<dbReference type="RefSeq" id="WP_238234890.1">
    <property type="nucleotide sequence ID" value="NZ_BPQQ01000022.1"/>
</dbReference>
<protein>
    <submittedName>
        <fullName evidence="1">Uncharacterized protein</fullName>
    </submittedName>
</protein>
<gene>
    <name evidence="1" type="ORF">GMJLKIPL_1928</name>
</gene>
<proteinExistence type="predicted"/>